<sequence length="99" mass="11184">MKCRMSESEFTKSTTVVAAEHTTSAEVEDETVILDLQEGLYYELNSTGSHIWKEIKEPIPIGRVVSTLTEEYEIGSEECLEEVISLLQDMEKNGLIEVE</sequence>
<gene>
    <name evidence="1" type="ordered locus">SRM_00213</name>
</gene>
<evidence type="ECO:0000313" key="1">
    <source>
        <dbReference type="EMBL" id="CBH23134.1"/>
    </source>
</evidence>
<dbReference type="Pfam" id="PF05402">
    <property type="entry name" value="PqqD"/>
    <property type="match status" value="1"/>
</dbReference>
<dbReference type="InterPro" id="IPR041881">
    <property type="entry name" value="PqqD_sf"/>
</dbReference>
<protein>
    <recommendedName>
        <fullName evidence="3">Coenzyme PQQ synthesis protein D (PqqD)</fullName>
    </recommendedName>
</protein>
<dbReference type="KEGG" id="srm:SRM_00213"/>
<dbReference type="EMBL" id="FP565814">
    <property type="protein sequence ID" value="CBH23134.1"/>
    <property type="molecule type" value="Genomic_DNA"/>
</dbReference>
<name>D5H529_SALRM</name>
<evidence type="ECO:0000313" key="2">
    <source>
        <dbReference type="Proteomes" id="UP000000933"/>
    </source>
</evidence>
<dbReference type="HOGENOM" id="CLU_159325_2_1_10"/>
<dbReference type="Gene3D" id="1.10.10.1150">
    <property type="entry name" value="Coenzyme PQQ synthesis protein D (PqqD)"/>
    <property type="match status" value="1"/>
</dbReference>
<dbReference type="InterPro" id="IPR008792">
    <property type="entry name" value="PQQD"/>
</dbReference>
<proteinExistence type="predicted"/>
<reference evidence="1 2" key="1">
    <citation type="journal article" date="2010" name="ISME J.">
        <title>Fine-scale evolution: genomic, phenotypic and ecological differentiation in two coexisting Salinibacter ruber strains.</title>
        <authorList>
            <person name="Pena A."/>
            <person name="Teeling H."/>
            <person name="Huerta-Cepas J."/>
            <person name="Santos F."/>
            <person name="Yarza P."/>
            <person name="Brito-Echeverria J."/>
            <person name="Lucio M."/>
            <person name="Schmitt-Kopplin P."/>
            <person name="Meseguer I."/>
            <person name="Schenowitz C."/>
            <person name="Dossat C."/>
            <person name="Barbe V."/>
            <person name="Dopazo J."/>
            <person name="Rossello-Mora R."/>
            <person name="Schuler M."/>
            <person name="Glockner F.O."/>
            <person name="Amann R."/>
            <person name="Gabaldon T."/>
            <person name="Anton J."/>
        </authorList>
    </citation>
    <scope>NUCLEOTIDE SEQUENCE [LARGE SCALE GENOMIC DNA]</scope>
    <source>
        <strain evidence="1 2">M8</strain>
    </source>
</reference>
<dbReference type="AlphaFoldDB" id="D5H529"/>
<accession>D5H529</accession>
<organism evidence="1 2">
    <name type="scientific">Salinibacter ruber (strain M8)</name>
    <dbReference type="NCBI Taxonomy" id="761659"/>
    <lineage>
        <taxon>Bacteria</taxon>
        <taxon>Pseudomonadati</taxon>
        <taxon>Rhodothermota</taxon>
        <taxon>Rhodothermia</taxon>
        <taxon>Rhodothermales</taxon>
        <taxon>Salinibacteraceae</taxon>
        <taxon>Salinibacter</taxon>
    </lineage>
</organism>
<reference evidence="2" key="2">
    <citation type="submission" date="2010-04" db="EMBL/GenBank/DDBJ databases">
        <title>Genome sequence of Salinibacter ruber M8.</title>
        <authorList>
            <consortium name="Genoscope"/>
        </authorList>
    </citation>
    <scope>NUCLEOTIDE SEQUENCE [LARGE SCALE GENOMIC DNA]</scope>
    <source>
        <strain evidence="2">M8</strain>
    </source>
</reference>
<dbReference type="Proteomes" id="UP000000933">
    <property type="component" value="Chromosome"/>
</dbReference>
<evidence type="ECO:0008006" key="3">
    <source>
        <dbReference type="Google" id="ProtNLM"/>
    </source>
</evidence>